<evidence type="ECO:0000313" key="8">
    <source>
        <dbReference type="EMBL" id="KRN98782.1"/>
    </source>
</evidence>
<evidence type="ECO:0000256" key="1">
    <source>
        <dbReference type="ARBA" id="ARBA00009865"/>
    </source>
</evidence>
<evidence type="ECO:0000256" key="2">
    <source>
        <dbReference type="ARBA" id="ARBA00022801"/>
    </source>
</evidence>
<dbReference type="SUPFAM" id="SSF49899">
    <property type="entry name" value="Concanavalin A-like lectins/glucanases"/>
    <property type="match status" value="1"/>
</dbReference>
<dbReference type="InterPro" id="IPR023296">
    <property type="entry name" value="Glyco_hydro_beta-prop_sf"/>
</dbReference>
<feature type="domain" description="Beta-xylosidase C-terminal Concanavalin A-like" evidence="7">
    <location>
        <begin position="322"/>
        <end position="500"/>
    </location>
</feature>
<evidence type="ECO:0000256" key="4">
    <source>
        <dbReference type="PIRSR" id="PIRSR606710-1"/>
    </source>
</evidence>
<protein>
    <submittedName>
        <fullName evidence="8">Beta-xylosidase</fullName>
    </submittedName>
</protein>
<dbReference type="PANTHER" id="PTHR42812">
    <property type="entry name" value="BETA-XYLOSIDASE"/>
    <property type="match status" value="1"/>
</dbReference>
<sequence>MTVTQYSNPILRGMYPDPSIVRVDNYYYMVNSTFEYYPGIALSRSSDLLNWEQLPSIASKHSQANLTGSKSNEGIFAVCIRYHAGSFYVITTNFAEFKTFIITGKLNTNGAIVWSDKRINIDINGIDPDIFFENDHTFVQYTGYLKQGTKALQQVEIDLKTGKILVGPKVLTAGTGGRDVEGPHIIKNKDYYYLLAAEGGTGLGHMITIFRSKSIWGPFEGCPINPIFTNRDRADEPIQNIGHGDLFKDVNGNWWLVCLGTRPANVNFKTFTNTGRETLLYPVQWDNDWPIINNGVPTQTVDLTKFPKHALAVKEQSIHEFNDNFKTPVLKPQWVSLRDSLTDRISINNESLTLTGSDADLTSIETPSFLGIRQSEQNEEFVVTIDPEQVKLTTGQFGLALTIDNRHFASLTIKKNKNQYEIIEHIQVFDLVVDKVIAKSDNLPTTIKIINHPTSKEFIMKTIDKQEFSFKTSAMHFSNEAIGALNTGDMFGIYALGNDTKVTITSAKRSTLEEENIQ</sequence>
<dbReference type="SUPFAM" id="SSF75005">
    <property type="entry name" value="Arabinanase/levansucrase/invertase"/>
    <property type="match status" value="1"/>
</dbReference>
<dbReference type="Pfam" id="PF17851">
    <property type="entry name" value="GH43_C2"/>
    <property type="match status" value="1"/>
</dbReference>
<evidence type="ECO:0000259" key="7">
    <source>
        <dbReference type="Pfam" id="PF17851"/>
    </source>
</evidence>
<comment type="similarity">
    <text evidence="1 6">Belongs to the glycosyl hydrolase 43 family.</text>
</comment>
<evidence type="ECO:0000256" key="6">
    <source>
        <dbReference type="RuleBase" id="RU361187"/>
    </source>
</evidence>
<keyword evidence="3 6" id="KW-0326">Glycosidase</keyword>
<dbReference type="STRING" id="993692.IV57_GL000818"/>
<dbReference type="Pfam" id="PF04616">
    <property type="entry name" value="Glyco_hydro_43"/>
    <property type="match status" value="1"/>
</dbReference>
<dbReference type="EMBL" id="JQCF01000017">
    <property type="protein sequence ID" value="KRN98782.1"/>
    <property type="molecule type" value="Genomic_DNA"/>
</dbReference>
<keyword evidence="9" id="KW-1185">Reference proteome</keyword>
<comment type="caution">
    <text evidence="8">The sequence shown here is derived from an EMBL/GenBank/DDBJ whole genome shotgun (WGS) entry which is preliminary data.</text>
</comment>
<gene>
    <name evidence="8" type="ORF">IV57_GL000818</name>
</gene>
<feature type="active site" description="Proton acceptor" evidence="4">
    <location>
        <position position="17"/>
    </location>
</feature>
<dbReference type="Gene3D" id="2.60.120.200">
    <property type="match status" value="1"/>
</dbReference>
<feature type="site" description="Important for catalytic activity, responsible for pKa modulation of the active site Glu and correct orientation of both the proton donor and substrate" evidence="5">
    <location>
        <position position="127"/>
    </location>
</feature>
<dbReference type="GO" id="GO:0005975">
    <property type="term" value="P:carbohydrate metabolic process"/>
    <property type="evidence" value="ECO:0007669"/>
    <property type="project" value="InterPro"/>
</dbReference>
<organism evidence="8 9">
    <name type="scientific">Companilactobacillus kimchiensis</name>
    <dbReference type="NCBI Taxonomy" id="993692"/>
    <lineage>
        <taxon>Bacteria</taxon>
        <taxon>Bacillati</taxon>
        <taxon>Bacillota</taxon>
        <taxon>Bacilli</taxon>
        <taxon>Lactobacillales</taxon>
        <taxon>Lactobacillaceae</taxon>
        <taxon>Companilactobacillus</taxon>
    </lineage>
</organism>
<dbReference type="PANTHER" id="PTHR42812:SF12">
    <property type="entry name" value="BETA-XYLOSIDASE-RELATED"/>
    <property type="match status" value="1"/>
</dbReference>
<dbReference type="InterPro" id="IPR013320">
    <property type="entry name" value="ConA-like_dom_sf"/>
</dbReference>
<dbReference type="Gene3D" id="2.115.10.20">
    <property type="entry name" value="Glycosyl hydrolase domain, family 43"/>
    <property type="match status" value="1"/>
</dbReference>
<reference evidence="8 9" key="1">
    <citation type="journal article" date="2015" name="Genome Announc.">
        <title>Expanding the biotechnology potential of lactobacilli through comparative genomics of 213 strains and associated genera.</title>
        <authorList>
            <person name="Sun Z."/>
            <person name="Harris H.M."/>
            <person name="McCann A."/>
            <person name="Guo C."/>
            <person name="Argimon S."/>
            <person name="Zhang W."/>
            <person name="Yang X."/>
            <person name="Jeffery I.B."/>
            <person name="Cooney J.C."/>
            <person name="Kagawa T.F."/>
            <person name="Liu W."/>
            <person name="Song Y."/>
            <person name="Salvetti E."/>
            <person name="Wrobel A."/>
            <person name="Rasinkangas P."/>
            <person name="Parkhill J."/>
            <person name="Rea M.C."/>
            <person name="O'Sullivan O."/>
            <person name="Ritari J."/>
            <person name="Douillard F.P."/>
            <person name="Paul Ross R."/>
            <person name="Yang R."/>
            <person name="Briner A.E."/>
            <person name="Felis G.E."/>
            <person name="de Vos W.M."/>
            <person name="Barrangou R."/>
            <person name="Klaenhammer T.R."/>
            <person name="Caufield P.W."/>
            <person name="Cui Y."/>
            <person name="Zhang H."/>
            <person name="O'Toole P.W."/>
        </authorList>
    </citation>
    <scope>NUCLEOTIDE SEQUENCE [LARGE SCALE GENOMIC DNA]</scope>
    <source>
        <strain evidence="8 9">DSM 24716</strain>
    </source>
</reference>
<dbReference type="InterPro" id="IPR006710">
    <property type="entry name" value="Glyco_hydro_43"/>
</dbReference>
<evidence type="ECO:0000256" key="5">
    <source>
        <dbReference type="PIRSR" id="PIRSR606710-2"/>
    </source>
</evidence>
<dbReference type="Proteomes" id="UP000051006">
    <property type="component" value="Unassembled WGS sequence"/>
</dbReference>
<dbReference type="InterPro" id="IPR051795">
    <property type="entry name" value="Glycosyl_Hydrlase_43"/>
</dbReference>
<dbReference type="PATRIC" id="fig|993692.3.peg.826"/>
<dbReference type="InterPro" id="IPR041542">
    <property type="entry name" value="GH43_C2"/>
</dbReference>
<evidence type="ECO:0000313" key="9">
    <source>
        <dbReference type="Proteomes" id="UP000051006"/>
    </source>
</evidence>
<name>A0A0R2LAA0_9LACO</name>
<accession>A0A0R2LAA0</accession>
<dbReference type="GO" id="GO:0004553">
    <property type="term" value="F:hydrolase activity, hydrolyzing O-glycosyl compounds"/>
    <property type="evidence" value="ECO:0007669"/>
    <property type="project" value="InterPro"/>
</dbReference>
<proteinExistence type="inferred from homology"/>
<feature type="active site" description="Proton donor" evidence="4">
    <location>
        <position position="181"/>
    </location>
</feature>
<dbReference type="CDD" id="cd18617">
    <property type="entry name" value="GH43_XynB-like"/>
    <property type="match status" value="1"/>
</dbReference>
<evidence type="ECO:0000256" key="3">
    <source>
        <dbReference type="ARBA" id="ARBA00023295"/>
    </source>
</evidence>
<dbReference type="OrthoDB" id="9801455at2"/>
<keyword evidence="2 6" id="KW-0378">Hydrolase</keyword>
<dbReference type="AlphaFoldDB" id="A0A0R2LAA0"/>
<dbReference type="RefSeq" id="WP_057881159.1">
    <property type="nucleotide sequence ID" value="NZ_JQCF01000017.1"/>
</dbReference>